<proteinExistence type="predicted"/>
<keyword evidence="2" id="KW-0496">Mitochondrion</keyword>
<geneLocation type="mitochondrion" evidence="2"/>
<reference evidence="2" key="1">
    <citation type="journal article" date="2023" name="Int J Biol">
        <title>Comparative analysis of the mitochondrial genomes of the family Mactridae (Mollusca: Venerida) and their phylogenetic implications.</title>
        <authorList>
            <person name="Ma P."/>
            <person name="Liu Y."/>
            <person name="Wang J."/>
            <person name="Chen Y."/>
            <person name="Zhang Z."/>
            <person name="Zhang T."/>
            <person name="Wang H."/>
        </authorList>
    </citation>
    <scope>NUCLEOTIDE SEQUENCE</scope>
</reference>
<evidence type="ECO:0000256" key="1">
    <source>
        <dbReference type="SAM" id="Phobius"/>
    </source>
</evidence>
<keyword evidence="1" id="KW-0472">Membrane</keyword>
<reference evidence="2" key="2">
    <citation type="submission" date="2023-01" db="EMBL/GenBank/DDBJ databases">
        <authorList>
            <person name="Ma P."/>
            <person name="Wang H."/>
            <person name="Liu Y."/>
        </authorList>
    </citation>
    <scope>NUCLEOTIDE SEQUENCE</scope>
</reference>
<feature type="transmembrane region" description="Helical" evidence="1">
    <location>
        <begin position="6"/>
        <end position="29"/>
    </location>
</feature>
<evidence type="ECO:0000313" key="2">
    <source>
        <dbReference type="EMBL" id="WLK25958.1"/>
    </source>
</evidence>
<dbReference type="EMBL" id="OQ197859">
    <property type="protein sequence ID" value="WLK25958.1"/>
    <property type="molecule type" value="Genomic_DNA"/>
</dbReference>
<accession>A0AA50A8Q9</accession>
<name>A0AA50A8Q9_9BIVA</name>
<sequence length="37" mass="4467">MTSLSPIFVFFAVASIWVTYLWMEAFLWWTGKRGYNF</sequence>
<protein>
    <submittedName>
        <fullName evidence="2">ATP synthase F0 subunit 8</fullName>
    </submittedName>
</protein>
<dbReference type="AlphaFoldDB" id="A0AA50A8Q9"/>
<keyword evidence="1" id="KW-0812">Transmembrane</keyword>
<organism evidence="2">
    <name type="scientific">Raeta sp</name>
    <dbReference type="NCBI Taxonomy" id="3067663"/>
    <lineage>
        <taxon>Eukaryota</taxon>
        <taxon>Metazoa</taxon>
        <taxon>Spiralia</taxon>
        <taxon>Lophotrochozoa</taxon>
        <taxon>Mollusca</taxon>
        <taxon>Bivalvia</taxon>
        <taxon>Autobranchia</taxon>
        <taxon>Heteroconchia</taxon>
        <taxon>Euheterodonta</taxon>
        <taxon>Imparidentia</taxon>
        <taxon>Neoheterodontei</taxon>
        <taxon>Venerida</taxon>
        <taxon>Mactroidea</taxon>
        <taxon>Anatinellidae</taxon>
        <taxon>Raeta</taxon>
    </lineage>
</organism>
<gene>
    <name evidence="2" type="primary">atp8</name>
</gene>
<keyword evidence="1" id="KW-1133">Transmembrane helix</keyword>